<evidence type="ECO:0000256" key="4">
    <source>
        <dbReference type="ARBA" id="ARBA00022475"/>
    </source>
</evidence>
<keyword evidence="9" id="KW-0735">Signal-anchor</keyword>
<evidence type="ECO:0000313" key="19">
    <source>
        <dbReference type="Proteomes" id="UP000694568"/>
    </source>
</evidence>
<evidence type="ECO:0000256" key="5">
    <source>
        <dbReference type="ARBA" id="ARBA00022538"/>
    </source>
</evidence>
<keyword evidence="7 17" id="KW-0812">Transmembrane</keyword>
<dbReference type="GO" id="GO:1990573">
    <property type="term" value="P:potassium ion import across plasma membrane"/>
    <property type="evidence" value="ECO:0007669"/>
    <property type="project" value="TreeGrafter"/>
</dbReference>
<organism evidence="18 19">
    <name type="scientific">Sander lucioperca</name>
    <name type="common">Pike-perch</name>
    <name type="synonym">Perca lucioperca</name>
    <dbReference type="NCBI Taxonomy" id="283035"/>
    <lineage>
        <taxon>Eukaryota</taxon>
        <taxon>Metazoa</taxon>
        <taxon>Chordata</taxon>
        <taxon>Craniata</taxon>
        <taxon>Vertebrata</taxon>
        <taxon>Euteleostomi</taxon>
        <taxon>Actinopterygii</taxon>
        <taxon>Neopterygii</taxon>
        <taxon>Teleostei</taxon>
        <taxon>Neoteleostei</taxon>
        <taxon>Acanthomorphata</taxon>
        <taxon>Eupercaria</taxon>
        <taxon>Perciformes</taxon>
        <taxon>Percoidei</taxon>
        <taxon>Percidae</taxon>
        <taxon>Luciopercinae</taxon>
        <taxon>Sander</taxon>
    </lineage>
</organism>
<evidence type="ECO:0000313" key="18">
    <source>
        <dbReference type="Ensembl" id="ENSSLUP00000048029.1"/>
    </source>
</evidence>
<dbReference type="GO" id="GO:0036376">
    <property type="term" value="P:sodium ion export across plasma membrane"/>
    <property type="evidence" value="ECO:0007669"/>
    <property type="project" value="TreeGrafter"/>
</dbReference>
<evidence type="ECO:0000256" key="10">
    <source>
        <dbReference type="ARBA" id="ARBA00022989"/>
    </source>
</evidence>
<evidence type="ECO:0000256" key="13">
    <source>
        <dbReference type="ARBA" id="ARBA00023136"/>
    </source>
</evidence>
<keyword evidence="10 17" id="KW-1133">Transmembrane helix</keyword>
<keyword evidence="4" id="KW-1003">Cell membrane</keyword>
<evidence type="ECO:0000256" key="16">
    <source>
        <dbReference type="ARBA" id="ARBA00023201"/>
    </source>
</evidence>
<evidence type="ECO:0000256" key="8">
    <source>
        <dbReference type="ARBA" id="ARBA00022958"/>
    </source>
</evidence>
<keyword evidence="19" id="KW-1185">Reference proteome</keyword>
<dbReference type="Gene3D" id="1.20.5.170">
    <property type="match status" value="1"/>
</dbReference>
<dbReference type="AlphaFoldDB" id="A0A8C9ZYJ7"/>
<dbReference type="PANTHER" id="PTHR11523">
    <property type="entry name" value="SODIUM/POTASSIUM-DEPENDENT ATPASE BETA SUBUNIT"/>
    <property type="match status" value="1"/>
</dbReference>
<evidence type="ECO:0000256" key="3">
    <source>
        <dbReference type="ARBA" id="ARBA00022448"/>
    </source>
</evidence>
<dbReference type="NCBIfam" id="TIGR01107">
    <property type="entry name" value="Na_K_ATPase_bet"/>
    <property type="match status" value="1"/>
</dbReference>
<keyword evidence="8" id="KW-0630">Potassium</keyword>
<dbReference type="GeneTree" id="ENSGT01030000234579"/>
<dbReference type="InterPro" id="IPR000402">
    <property type="entry name" value="Na/K_ATPase_sub_beta"/>
</dbReference>
<dbReference type="PANTHER" id="PTHR11523:SF26">
    <property type="entry name" value="SODIUM_POTASSIUM-TRANSPORTING ATPASE SUBUNIT BETA-2"/>
    <property type="match status" value="1"/>
</dbReference>
<comment type="subcellular location">
    <subcellularLocation>
        <location evidence="1">Cell membrane</location>
        <topology evidence="1">Single-pass type II membrane protein</topology>
    </subcellularLocation>
    <subcellularLocation>
        <location evidence="17">Membrane</location>
    </subcellularLocation>
</comment>
<keyword evidence="6" id="KW-0740">Sodium/potassium transport</keyword>
<evidence type="ECO:0000256" key="12">
    <source>
        <dbReference type="ARBA" id="ARBA00023065"/>
    </source>
</evidence>
<dbReference type="PROSITE" id="PS00391">
    <property type="entry name" value="ATPASE_NA_K_BETA_2"/>
    <property type="match status" value="1"/>
</dbReference>
<dbReference type="GO" id="GO:0030007">
    <property type="term" value="P:intracellular potassium ion homeostasis"/>
    <property type="evidence" value="ECO:0007669"/>
    <property type="project" value="TreeGrafter"/>
</dbReference>
<keyword evidence="5" id="KW-0633">Potassium transport</keyword>
<evidence type="ECO:0000256" key="17">
    <source>
        <dbReference type="RuleBase" id="RU362099"/>
    </source>
</evidence>
<comment type="function">
    <text evidence="17">This is the non-catalytic component of the active enzyme, which catalyzes the hydrolysis of ATP coupled with the exchange of Na(+) and K(+) ions across the plasma membrane.</text>
</comment>
<keyword evidence="14" id="KW-1015">Disulfide bond</keyword>
<evidence type="ECO:0000256" key="15">
    <source>
        <dbReference type="ARBA" id="ARBA00023180"/>
    </source>
</evidence>
<dbReference type="GO" id="GO:0005890">
    <property type="term" value="C:sodium:potassium-exchanging ATPase complex"/>
    <property type="evidence" value="ECO:0007669"/>
    <property type="project" value="InterPro"/>
</dbReference>
<evidence type="ECO:0000256" key="2">
    <source>
        <dbReference type="ARBA" id="ARBA00005876"/>
    </source>
</evidence>
<proteinExistence type="inferred from homology"/>
<keyword evidence="3 17" id="KW-0813">Transport</keyword>
<dbReference type="Gene3D" id="2.60.40.1660">
    <property type="entry name" value="Na, k-atpase alpha subunit"/>
    <property type="match status" value="1"/>
</dbReference>
<dbReference type="Pfam" id="PF00287">
    <property type="entry name" value="Na_K-ATPase"/>
    <property type="match status" value="1"/>
</dbReference>
<comment type="similarity">
    <text evidence="2 17">Belongs to the X(+)/potassium ATPases subunit beta family.</text>
</comment>
<keyword evidence="13 17" id="KW-0472">Membrane</keyword>
<dbReference type="Ensembl" id="ENSSLUT00000049484.1">
    <property type="protein sequence ID" value="ENSSLUP00000048029.1"/>
    <property type="gene ID" value="ENSSLUG00000021070.1"/>
</dbReference>
<sequence>MSGTKAEERKGSSSEWRDAFWNPRTHELLGRTASSWGLILLFYLVFYLFLAGMFVLTMYIMLLTLDDYKPTWQDRLATPGMMIHPKGDQLEITFSVSETEKSWDRFIQTLNTFLSVYLYQVQMNDNCPPDQFFIQEDSGEVRNNPKRSCQFNRSMLEECAGISDRFYGYSRGQPCVLIKLNRVIGMLPGKNGQSPYVTCGAKREDGDKLGPLAYYPPNGTFNLMYYPYYGKKAQVNYTQPLVAVKFLNASVNTDINVECKINSNTLEAGSERDKFAGRVSFKLRINHT</sequence>
<evidence type="ECO:0000256" key="9">
    <source>
        <dbReference type="ARBA" id="ARBA00022968"/>
    </source>
</evidence>
<dbReference type="Proteomes" id="UP000694568">
    <property type="component" value="Unplaced"/>
</dbReference>
<dbReference type="GO" id="GO:0001671">
    <property type="term" value="F:ATPase activator activity"/>
    <property type="evidence" value="ECO:0007669"/>
    <property type="project" value="TreeGrafter"/>
</dbReference>
<evidence type="ECO:0000256" key="6">
    <source>
        <dbReference type="ARBA" id="ARBA00022607"/>
    </source>
</evidence>
<keyword evidence="16" id="KW-0739">Sodium transport</keyword>
<reference evidence="18" key="1">
    <citation type="submission" date="2025-08" db="UniProtKB">
        <authorList>
            <consortium name="Ensembl"/>
        </authorList>
    </citation>
    <scope>IDENTIFICATION</scope>
</reference>
<protein>
    <recommendedName>
        <fullName evidence="17">Sodium/potassium-transporting ATPase subunit beta</fullName>
    </recommendedName>
</protein>
<dbReference type="InterPro" id="IPR038702">
    <property type="entry name" value="Na/K_ATPase_sub_beta_sf"/>
</dbReference>
<gene>
    <name evidence="18" type="primary">LOC116035200</name>
</gene>
<evidence type="ECO:0000256" key="1">
    <source>
        <dbReference type="ARBA" id="ARBA00004401"/>
    </source>
</evidence>
<accession>A0A8C9ZYJ7</accession>
<dbReference type="GO" id="GO:0006883">
    <property type="term" value="P:intracellular sodium ion homeostasis"/>
    <property type="evidence" value="ECO:0007669"/>
    <property type="project" value="TreeGrafter"/>
</dbReference>
<evidence type="ECO:0000256" key="7">
    <source>
        <dbReference type="ARBA" id="ARBA00022692"/>
    </source>
</evidence>
<keyword evidence="15" id="KW-0325">Glycoprotein</keyword>
<keyword evidence="12 17" id="KW-0406">Ion transport</keyword>
<evidence type="ECO:0000256" key="14">
    <source>
        <dbReference type="ARBA" id="ARBA00023157"/>
    </source>
</evidence>
<feature type="transmembrane region" description="Helical" evidence="17">
    <location>
        <begin position="38"/>
        <end position="65"/>
    </location>
</feature>
<name>A0A8C9ZYJ7_SANLU</name>
<dbReference type="FunFam" id="2.60.40.1660:FF:000001">
    <property type="entry name" value="Sodium/potassium-transporting ATPase subunit beta"/>
    <property type="match status" value="1"/>
</dbReference>
<keyword evidence="11" id="KW-0915">Sodium</keyword>
<reference evidence="18" key="2">
    <citation type="submission" date="2025-09" db="UniProtKB">
        <authorList>
            <consortium name="Ensembl"/>
        </authorList>
    </citation>
    <scope>IDENTIFICATION</scope>
</reference>
<evidence type="ECO:0000256" key="11">
    <source>
        <dbReference type="ARBA" id="ARBA00023053"/>
    </source>
</evidence>